<dbReference type="STRING" id="1232681.ADIS_4432"/>
<organism evidence="1 2">
    <name type="scientific">Lunatimonas lonarensis</name>
    <dbReference type="NCBI Taxonomy" id="1232681"/>
    <lineage>
        <taxon>Bacteria</taxon>
        <taxon>Pseudomonadati</taxon>
        <taxon>Bacteroidota</taxon>
        <taxon>Cytophagia</taxon>
        <taxon>Cytophagales</taxon>
        <taxon>Cyclobacteriaceae</taxon>
    </lineage>
</organism>
<accession>R7ZMD3</accession>
<keyword evidence="2" id="KW-1185">Reference proteome</keyword>
<protein>
    <submittedName>
        <fullName evidence="1">Uncharacterized protein</fullName>
    </submittedName>
</protein>
<dbReference type="EMBL" id="AQHR01000110">
    <property type="protein sequence ID" value="EON75261.1"/>
    <property type="molecule type" value="Genomic_DNA"/>
</dbReference>
<evidence type="ECO:0000313" key="1">
    <source>
        <dbReference type="EMBL" id="EON75261.1"/>
    </source>
</evidence>
<reference evidence="1 2" key="1">
    <citation type="submission" date="2013-02" db="EMBL/GenBank/DDBJ databases">
        <title>A novel strain isolated from Lonar lake, Maharashtra, India.</title>
        <authorList>
            <person name="Singh A."/>
        </authorList>
    </citation>
    <scope>NUCLEOTIDE SEQUENCE [LARGE SCALE GENOMIC DNA]</scope>
    <source>
        <strain evidence="1 2">AK24</strain>
    </source>
</reference>
<gene>
    <name evidence="1" type="ORF">ADIS_4432</name>
</gene>
<proteinExistence type="predicted"/>
<dbReference type="Proteomes" id="UP000013909">
    <property type="component" value="Unassembled WGS sequence"/>
</dbReference>
<sequence length="59" mass="6764">MDAGQPFWGSCFGRSEAAFFDWLPNDLGIQAALVTYRIQRERFLIPPGNKVEQPITYFP</sequence>
<dbReference type="AlphaFoldDB" id="R7ZMD3"/>
<name>R7ZMD3_9BACT</name>
<evidence type="ECO:0000313" key="2">
    <source>
        <dbReference type="Proteomes" id="UP000013909"/>
    </source>
</evidence>
<comment type="caution">
    <text evidence="1">The sequence shown here is derived from an EMBL/GenBank/DDBJ whole genome shotgun (WGS) entry which is preliminary data.</text>
</comment>